<keyword evidence="7" id="KW-0539">Nucleus</keyword>
<reference evidence="10 11" key="1">
    <citation type="journal article" date="2014" name="Agronomy (Basel)">
        <title>A Draft Genome Sequence for Ensete ventricosum, the Drought-Tolerant Tree Against Hunger.</title>
        <authorList>
            <person name="Harrison J."/>
            <person name="Moore K.A."/>
            <person name="Paszkiewicz K."/>
            <person name="Jones T."/>
            <person name="Grant M."/>
            <person name="Ambacheew D."/>
            <person name="Muzemil S."/>
            <person name="Studholme D.J."/>
        </authorList>
    </citation>
    <scope>NUCLEOTIDE SEQUENCE [LARGE SCALE GENOMIC DNA]</scope>
</reference>
<gene>
    <name evidence="10" type="ORF">B296_00049982</name>
</gene>
<dbReference type="GO" id="GO:0008270">
    <property type="term" value="F:zinc ion binding"/>
    <property type="evidence" value="ECO:0007669"/>
    <property type="project" value="UniProtKB-KW"/>
</dbReference>
<proteinExistence type="predicted"/>
<accession>A0A426WXP0</accession>
<comment type="caution">
    <text evidence="10">The sequence shown here is derived from an EMBL/GenBank/DDBJ whole genome shotgun (WGS) entry which is preliminary data.</text>
</comment>
<evidence type="ECO:0000259" key="9">
    <source>
        <dbReference type="PROSITE" id="PS50157"/>
    </source>
</evidence>
<keyword evidence="6" id="KW-0804">Transcription</keyword>
<keyword evidence="5" id="KW-0805">Transcription regulation</keyword>
<keyword evidence="2" id="KW-0479">Metal-binding</keyword>
<keyword evidence="3 8" id="KW-0863">Zinc-finger</keyword>
<dbReference type="Pfam" id="PF13912">
    <property type="entry name" value="zf-C2H2_6"/>
    <property type="match status" value="1"/>
</dbReference>
<evidence type="ECO:0000256" key="5">
    <source>
        <dbReference type="ARBA" id="ARBA00023015"/>
    </source>
</evidence>
<protein>
    <recommendedName>
        <fullName evidence="9">C2H2-type domain-containing protein</fullName>
    </recommendedName>
</protein>
<organism evidence="10 11">
    <name type="scientific">Ensete ventricosum</name>
    <name type="common">Abyssinian banana</name>
    <name type="synonym">Musa ensete</name>
    <dbReference type="NCBI Taxonomy" id="4639"/>
    <lineage>
        <taxon>Eukaryota</taxon>
        <taxon>Viridiplantae</taxon>
        <taxon>Streptophyta</taxon>
        <taxon>Embryophyta</taxon>
        <taxon>Tracheophyta</taxon>
        <taxon>Spermatophyta</taxon>
        <taxon>Magnoliopsida</taxon>
        <taxon>Liliopsida</taxon>
        <taxon>Zingiberales</taxon>
        <taxon>Musaceae</taxon>
        <taxon>Ensete</taxon>
    </lineage>
</organism>
<dbReference type="InterPro" id="IPR052426">
    <property type="entry name" value="Plant_dev_regulator"/>
</dbReference>
<dbReference type="EMBL" id="AMZH03034151">
    <property type="protein sequence ID" value="RRT32047.1"/>
    <property type="molecule type" value="Genomic_DNA"/>
</dbReference>
<evidence type="ECO:0000256" key="6">
    <source>
        <dbReference type="ARBA" id="ARBA00023163"/>
    </source>
</evidence>
<dbReference type="AlphaFoldDB" id="A0A426WXP0"/>
<evidence type="ECO:0000313" key="11">
    <source>
        <dbReference type="Proteomes" id="UP000287651"/>
    </source>
</evidence>
<sequence>MEQARCWMWARANYSSRPHLSAQIHRLIVGSSYNHSWEEKAFAEDAAGHLGGCVWPPRYYSCSFCRREFGSAQALGGHMNVHRRDRARLRQCSSIGGEAGEKDQQHPNPCVMVAMATEFYPPQVNPNPNSGVPASPVSPRVPAAATKRNWTEDAVFSPSFSSSRAGSMEDSTPLHLVVDPQLKLGDESLGSKEACDGEEQNCRKRRRTETTLIFFRKSFSCDQQRVQPEALNHGTVEELDLELRLGDAPKAK</sequence>
<dbReference type="SUPFAM" id="SSF57667">
    <property type="entry name" value="beta-beta-alpha zinc fingers"/>
    <property type="match status" value="1"/>
</dbReference>
<keyword evidence="4" id="KW-0862">Zinc</keyword>
<dbReference type="PANTHER" id="PTHR45801:SF5">
    <property type="entry name" value="OS05G0286100 PROTEIN"/>
    <property type="match status" value="1"/>
</dbReference>
<evidence type="ECO:0000256" key="8">
    <source>
        <dbReference type="PROSITE-ProRule" id="PRU00042"/>
    </source>
</evidence>
<dbReference type="InterPro" id="IPR036236">
    <property type="entry name" value="Znf_C2H2_sf"/>
</dbReference>
<evidence type="ECO:0000313" key="10">
    <source>
        <dbReference type="EMBL" id="RRT32047.1"/>
    </source>
</evidence>
<dbReference type="GO" id="GO:0005634">
    <property type="term" value="C:nucleus"/>
    <property type="evidence" value="ECO:0007669"/>
    <property type="project" value="UniProtKB-SubCell"/>
</dbReference>
<dbReference type="InterPro" id="IPR013087">
    <property type="entry name" value="Znf_C2H2_type"/>
</dbReference>
<feature type="domain" description="C2H2-type" evidence="9">
    <location>
        <begin position="60"/>
        <end position="87"/>
    </location>
</feature>
<dbReference type="PANTHER" id="PTHR45801">
    <property type="entry name" value="OS07G0101800 PROTEIN"/>
    <property type="match status" value="1"/>
</dbReference>
<comment type="subcellular location">
    <subcellularLocation>
        <location evidence="1">Nucleus</location>
    </subcellularLocation>
</comment>
<evidence type="ECO:0000256" key="7">
    <source>
        <dbReference type="ARBA" id="ARBA00023242"/>
    </source>
</evidence>
<name>A0A426WXP0_ENSVE</name>
<dbReference type="Proteomes" id="UP000287651">
    <property type="component" value="Unassembled WGS sequence"/>
</dbReference>
<evidence type="ECO:0000256" key="3">
    <source>
        <dbReference type="ARBA" id="ARBA00022771"/>
    </source>
</evidence>
<evidence type="ECO:0000256" key="2">
    <source>
        <dbReference type="ARBA" id="ARBA00022723"/>
    </source>
</evidence>
<dbReference type="PROSITE" id="PS00028">
    <property type="entry name" value="ZINC_FINGER_C2H2_1"/>
    <property type="match status" value="1"/>
</dbReference>
<dbReference type="PROSITE" id="PS50157">
    <property type="entry name" value="ZINC_FINGER_C2H2_2"/>
    <property type="match status" value="1"/>
</dbReference>
<evidence type="ECO:0000256" key="4">
    <source>
        <dbReference type="ARBA" id="ARBA00022833"/>
    </source>
</evidence>
<evidence type="ECO:0000256" key="1">
    <source>
        <dbReference type="ARBA" id="ARBA00004123"/>
    </source>
</evidence>